<evidence type="ECO:0000313" key="2">
    <source>
        <dbReference type="Proteomes" id="UP000295301"/>
    </source>
</evidence>
<reference evidence="1 2" key="1">
    <citation type="submission" date="2019-03" db="EMBL/GenBank/DDBJ databases">
        <title>Ruegeria lutea sp. nov., a novel strain, isolated from marine sediment, the Masan Bay, South Korea.</title>
        <authorList>
            <person name="Kim J."/>
            <person name="Kim D.-Y."/>
            <person name="Lee S.-S."/>
        </authorList>
    </citation>
    <scope>NUCLEOTIDE SEQUENCE [LARGE SCALE GENOMIC DNA]</scope>
    <source>
        <strain evidence="1 2">318-1</strain>
    </source>
</reference>
<dbReference type="Proteomes" id="UP000295301">
    <property type="component" value="Unassembled WGS sequence"/>
</dbReference>
<dbReference type="CDD" id="cd07067">
    <property type="entry name" value="HP_PGM_like"/>
    <property type="match status" value="1"/>
</dbReference>
<dbReference type="RefSeq" id="WP_133360178.1">
    <property type="nucleotide sequence ID" value="NZ_SMUV01000067.1"/>
</dbReference>
<accession>A0A4R5V371</accession>
<dbReference type="SMART" id="SM00855">
    <property type="entry name" value="PGAM"/>
    <property type="match status" value="1"/>
</dbReference>
<dbReference type="Gene3D" id="3.40.50.1240">
    <property type="entry name" value="Phosphoglycerate mutase-like"/>
    <property type="match status" value="1"/>
</dbReference>
<name>A0A4R5V371_9RHOB</name>
<proteinExistence type="predicted"/>
<gene>
    <name evidence="1" type="ORF">E1832_12910</name>
</gene>
<dbReference type="SUPFAM" id="SSF53254">
    <property type="entry name" value="Phosphoglycerate mutase-like"/>
    <property type="match status" value="1"/>
</dbReference>
<protein>
    <submittedName>
        <fullName evidence="1">Histidine phosphatase family protein</fullName>
    </submittedName>
</protein>
<comment type="caution">
    <text evidence="1">The sequence shown here is derived from an EMBL/GenBank/DDBJ whole genome shotgun (WGS) entry which is preliminary data.</text>
</comment>
<dbReference type="PANTHER" id="PTHR48100">
    <property type="entry name" value="BROAD-SPECIFICITY PHOSPHATASE YOR283W-RELATED"/>
    <property type="match status" value="1"/>
</dbReference>
<dbReference type="GO" id="GO:0016791">
    <property type="term" value="F:phosphatase activity"/>
    <property type="evidence" value="ECO:0007669"/>
    <property type="project" value="TreeGrafter"/>
</dbReference>
<dbReference type="InterPro" id="IPR029033">
    <property type="entry name" value="His_PPase_superfam"/>
</dbReference>
<dbReference type="Pfam" id="PF00300">
    <property type="entry name" value="His_Phos_1"/>
    <property type="match status" value="1"/>
</dbReference>
<keyword evidence="2" id="KW-1185">Reference proteome</keyword>
<dbReference type="PANTHER" id="PTHR48100:SF1">
    <property type="entry name" value="HISTIDINE PHOSPHATASE FAMILY PROTEIN-RELATED"/>
    <property type="match status" value="1"/>
</dbReference>
<dbReference type="EMBL" id="SMUV01000067">
    <property type="protein sequence ID" value="TDK46279.1"/>
    <property type="molecule type" value="Genomic_DNA"/>
</dbReference>
<sequence length="220" mass="24302">MSHITLIRHGQANSGARDEISYDRLSPLGHQQAQWLGEHLRASAPDHRQIHGRIYCGTLTRHVETAQAMGLGAALRDPRLNELEYFTLARLMEQQRGLVIPQDREGFVAHLPKVFDAWQRGEIDAPPESFEAFETRVREALADIAAGPGPALVVTSGGLIAMAMRQVLGLGIPSMARMALAIMNTSLHRLFPIGDSLSPTLFNAVPHLETPERHYAQTHL</sequence>
<dbReference type="InterPro" id="IPR013078">
    <property type="entry name" value="His_Pase_superF_clade-1"/>
</dbReference>
<dbReference type="InterPro" id="IPR050275">
    <property type="entry name" value="PGM_Phosphatase"/>
</dbReference>
<dbReference type="OrthoDB" id="280692at2"/>
<dbReference type="GO" id="GO:0005737">
    <property type="term" value="C:cytoplasm"/>
    <property type="evidence" value="ECO:0007669"/>
    <property type="project" value="TreeGrafter"/>
</dbReference>
<organism evidence="1 2">
    <name type="scientific">Antarcticimicrobium luteum</name>
    <dbReference type="NCBI Taxonomy" id="2547397"/>
    <lineage>
        <taxon>Bacteria</taxon>
        <taxon>Pseudomonadati</taxon>
        <taxon>Pseudomonadota</taxon>
        <taxon>Alphaproteobacteria</taxon>
        <taxon>Rhodobacterales</taxon>
        <taxon>Paracoccaceae</taxon>
        <taxon>Antarcticimicrobium</taxon>
    </lineage>
</organism>
<dbReference type="AlphaFoldDB" id="A0A4R5V371"/>
<evidence type="ECO:0000313" key="1">
    <source>
        <dbReference type="EMBL" id="TDK46279.1"/>
    </source>
</evidence>